<dbReference type="InterPro" id="IPR010982">
    <property type="entry name" value="Lambda_DNA-bd_dom_sf"/>
</dbReference>
<reference evidence="7" key="1">
    <citation type="journal article" date="2019" name="Int. J. Syst. Evol. Microbiol.">
        <title>The Global Catalogue of Microorganisms (GCM) 10K type strain sequencing project: providing services to taxonomists for standard genome sequencing and annotation.</title>
        <authorList>
            <consortium name="The Broad Institute Genomics Platform"/>
            <consortium name="The Broad Institute Genome Sequencing Center for Infectious Disease"/>
            <person name="Wu L."/>
            <person name="Ma J."/>
        </authorList>
    </citation>
    <scope>NUCLEOTIDE SEQUENCE [LARGE SCALE GENOMIC DNA]</scope>
    <source>
        <strain evidence="7">NBRC 108728</strain>
    </source>
</reference>
<gene>
    <name evidence="6" type="ORF">GCM10025867_18400</name>
</gene>
<dbReference type="PROSITE" id="PS50932">
    <property type="entry name" value="HTH_LACI_2"/>
    <property type="match status" value="1"/>
</dbReference>
<dbReference type="Proteomes" id="UP001321486">
    <property type="component" value="Chromosome"/>
</dbReference>
<dbReference type="EMBL" id="AP027732">
    <property type="protein sequence ID" value="BDZ49599.1"/>
    <property type="molecule type" value="Genomic_DNA"/>
</dbReference>
<feature type="domain" description="HTH lacI-type" evidence="5">
    <location>
        <begin position="1"/>
        <end position="38"/>
    </location>
</feature>
<dbReference type="SUPFAM" id="SSF53822">
    <property type="entry name" value="Periplasmic binding protein-like I"/>
    <property type="match status" value="1"/>
</dbReference>
<protein>
    <submittedName>
        <fullName evidence="6">LacI family transcriptional regulator</fullName>
    </submittedName>
</protein>
<evidence type="ECO:0000256" key="3">
    <source>
        <dbReference type="ARBA" id="ARBA00023125"/>
    </source>
</evidence>
<keyword evidence="4" id="KW-0804">Transcription</keyword>
<sequence>MLNGDTSARAAPETKKRIVDAAAALGYVANAAARQLRESRTGLLGLVVHDLSSPIYVEVLAGARAEAEKNGYFLLLGDADELMTNPATFRALVEARRVDGILIQAGHSDFDKRIGDVAAHVPTVVFNAPMHDSAVDVSGVYADEVGAARLLTEHLLVRGHRRIGFLSGPRDSSTSHLRLAGFRAALDEAGVDDDAFVFYGDWTAATGAAGVHEALAQSRPPTAVIAGNTLIGLGALSEATSLAVKVPDDLAVAAIHDAWFADYLAPTLTTVALPLRELGATAVRTLLAGGTPSDVVVGTPAPVVVVRAST</sequence>
<evidence type="ECO:0000256" key="2">
    <source>
        <dbReference type="ARBA" id="ARBA00023015"/>
    </source>
</evidence>
<dbReference type="SMART" id="SM00354">
    <property type="entry name" value="HTH_LACI"/>
    <property type="match status" value="1"/>
</dbReference>
<keyword evidence="1" id="KW-0678">Repressor</keyword>
<evidence type="ECO:0000259" key="5">
    <source>
        <dbReference type="PROSITE" id="PS50932"/>
    </source>
</evidence>
<evidence type="ECO:0000256" key="4">
    <source>
        <dbReference type="ARBA" id="ARBA00023163"/>
    </source>
</evidence>
<keyword evidence="7" id="KW-1185">Reference proteome</keyword>
<dbReference type="PANTHER" id="PTHR30146:SF148">
    <property type="entry name" value="HTH-TYPE TRANSCRIPTIONAL REPRESSOR PURR-RELATED"/>
    <property type="match status" value="1"/>
</dbReference>
<dbReference type="InterPro" id="IPR000843">
    <property type="entry name" value="HTH_LacI"/>
</dbReference>
<organism evidence="6 7">
    <name type="scientific">Frondihabitans sucicola</name>
    <dbReference type="NCBI Taxonomy" id="1268041"/>
    <lineage>
        <taxon>Bacteria</taxon>
        <taxon>Bacillati</taxon>
        <taxon>Actinomycetota</taxon>
        <taxon>Actinomycetes</taxon>
        <taxon>Micrococcales</taxon>
        <taxon>Microbacteriaceae</taxon>
        <taxon>Frondihabitans</taxon>
    </lineage>
</organism>
<evidence type="ECO:0000313" key="7">
    <source>
        <dbReference type="Proteomes" id="UP001321486"/>
    </source>
</evidence>
<accession>A0ABM8GMF0</accession>
<evidence type="ECO:0000256" key="1">
    <source>
        <dbReference type="ARBA" id="ARBA00022491"/>
    </source>
</evidence>
<dbReference type="InterPro" id="IPR046335">
    <property type="entry name" value="LacI/GalR-like_sensor"/>
</dbReference>
<dbReference type="Pfam" id="PF13377">
    <property type="entry name" value="Peripla_BP_3"/>
    <property type="match status" value="1"/>
</dbReference>
<dbReference type="InterPro" id="IPR028082">
    <property type="entry name" value="Peripla_BP_I"/>
</dbReference>
<dbReference type="Gene3D" id="3.40.50.2300">
    <property type="match status" value="2"/>
</dbReference>
<keyword evidence="2" id="KW-0805">Transcription regulation</keyword>
<proteinExistence type="predicted"/>
<dbReference type="Gene3D" id="1.10.260.40">
    <property type="entry name" value="lambda repressor-like DNA-binding domains"/>
    <property type="match status" value="1"/>
</dbReference>
<dbReference type="CDD" id="cd06267">
    <property type="entry name" value="PBP1_LacI_sugar_binding-like"/>
    <property type="match status" value="1"/>
</dbReference>
<dbReference type="PANTHER" id="PTHR30146">
    <property type="entry name" value="LACI-RELATED TRANSCRIPTIONAL REPRESSOR"/>
    <property type="match status" value="1"/>
</dbReference>
<name>A0ABM8GMF0_9MICO</name>
<keyword evidence="3" id="KW-0238">DNA-binding</keyword>
<evidence type="ECO:0000313" key="6">
    <source>
        <dbReference type="EMBL" id="BDZ49599.1"/>
    </source>
</evidence>
<dbReference type="RefSeq" id="WP_286346359.1">
    <property type="nucleotide sequence ID" value="NZ_AP027732.1"/>
</dbReference>